<feature type="region of interest" description="Disordered" evidence="1">
    <location>
        <begin position="227"/>
        <end position="252"/>
    </location>
</feature>
<organism evidence="2 3">
    <name type="scientific">Prymnesium parvum</name>
    <name type="common">Toxic golden alga</name>
    <dbReference type="NCBI Taxonomy" id="97485"/>
    <lineage>
        <taxon>Eukaryota</taxon>
        <taxon>Haptista</taxon>
        <taxon>Haptophyta</taxon>
        <taxon>Prymnesiophyceae</taxon>
        <taxon>Prymnesiales</taxon>
        <taxon>Prymnesiaceae</taxon>
        <taxon>Prymnesium</taxon>
    </lineage>
</organism>
<evidence type="ECO:0000256" key="1">
    <source>
        <dbReference type="SAM" id="MobiDB-lite"/>
    </source>
</evidence>
<evidence type="ECO:0000313" key="3">
    <source>
        <dbReference type="Proteomes" id="UP001515480"/>
    </source>
</evidence>
<proteinExistence type="predicted"/>
<sequence>MPPRSAPKLPGHVLFSGVAGDHRKLDLAFRRSLVEEGPLSVDSAHWILTVLPFLTPAAVTLRLLVFVFLPAFVLDPGLDQADGCLLFYPSLLSVSRLLHRLVKEGMSSEPLPDVRSLRARVIDAASRLPAASRLLSRSSVVVVVAAPPPCVLARFCRSCSEGPTSTTVFSRPSWPHCQDILLASLAVSCREEITTELDICGTQTTKHRRTGSGGKLPLKMARKRPLRHCAKRGHAKASSSLMKGTPWWRNKR</sequence>
<accession>A0AB34ISR2</accession>
<keyword evidence="3" id="KW-1185">Reference proteome</keyword>
<reference evidence="2 3" key="1">
    <citation type="journal article" date="2024" name="Science">
        <title>Giant polyketide synthase enzymes in the biosynthesis of giant marine polyether toxins.</title>
        <authorList>
            <person name="Fallon T.R."/>
            <person name="Shende V.V."/>
            <person name="Wierzbicki I.H."/>
            <person name="Pendleton A.L."/>
            <person name="Watervoot N.F."/>
            <person name="Auber R.P."/>
            <person name="Gonzalez D.J."/>
            <person name="Wisecaver J.H."/>
            <person name="Moore B.S."/>
        </authorList>
    </citation>
    <scope>NUCLEOTIDE SEQUENCE [LARGE SCALE GENOMIC DNA]</scope>
    <source>
        <strain evidence="2 3">12B1</strain>
    </source>
</reference>
<evidence type="ECO:0000313" key="2">
    <source>
        <dbReference type="EMBL" id="KAL1504476.1"/>
    </source>
</evidence>
<name>A0AB34ISR2_PRYPA</name>
<comment type="caution">
    <text evidence="2">The sequence shown here is derived from an EMBL/GenBank/DDBJ whole genome shotgun (WGS) entry which is preliminary data.</text>
</comment>
<protein>
    <submittedName>
        <fullName evidence="2">Uncharacterized protein</fullName>
    </submittedName>
</protein>
<gene>
    <name evidence="2" type="ORF">AB1Y20_010881</name>
</gene>
<dbReference type="Proteomes" id="UP001515480">
    <property type="component" value="Unassembled WGS sequence"/>
</dbReference>
<dbReference type="EMBL" id="JBGBPQ010000020">
    <property type="protein sequence ID" value="KAL1504476.1"/>
    <property type="molecule type" value="Genomic_DNA"/>
</dbReference>
<dbReference type="AlphaFoldDB" id="A0AB34ISR2"/>